<reference evidence="1 2" key="1">
    <citation type="journal article" date="2024" name="Commun. Biol.">
        <title>Comparative genomic analysis of thermophilic fungi reveals convergent evolutionary adaptations and gene losses.</title>
        <authorList>
            <person name="Steindorff A.S."/>
            <person name="Aguilar-Pontes M.V."/>
            <person name="Robinson A.J."/>
            <person name="Andreopoulos B."/>
            <person name="LaButti K."/>
            <person name="Kuo A."/>
            <person name="Mondo S."/>
            <person name="Riley R."/>
            <person name="Otillar R."/>
            <person name="Haridas S."/>
            <person name="Lipzen A."/>
            <person name="Grimwood J."/>
            <person name="Schmutz J."/>
            <person name="Clum A."/>
            <person name="Reid I.D."/>
            <person name="Moisan M.C."/>
            <person name="Butler G."/>
            <person name="Nguyen T.T.M."/>
            <person name="Dewar K."/>
            <person name="Conant G."/>
            <person name="Drula E."/>
            <person name="Henrissat B."/>
            <person name="Hansel C."/>
            <person name="Singer S."/>
            <person name="Hutchinson M.I."/>
            <person name="de Vries R.P."/>
            <person name="Natvig D.O."/>
            <person name="Powell A.J."/>
            <person name="Tsang A."/>
            <person name="Grigoriev I.V."/>
        </authorList>
    </citation>
    <scope>NUCLEOTIDE SEQUENCE [LARGE SCALE GENOMIC DNA]</scope>
    <source>
        <strain evidence="1 2">CBS 494.80</strain>
    </source>
</reference>
<evidence type="ECO:0000313" key="1">
    <source>
        <dbReference type="EMBL" id="KAL2059976.1"/>
    </source>
</evidence>
<keyword evidence="2" id="KW-1185">Reference proteome</keyword>
<name>A0ABR4BRW9_9HELO</name>
<comment type="caution">
    <text evidence="1">The sequence shown here is derived from an EMBL/GenBank/DDBJ whole genome shotgun (WGS) entry which is preliminary data.</text>
</comment>
<dbReference type="Proteomes" id="UP001595075">
    <property type="component" value="Unassembled WGS sequence"/>
</dbReference>
<dbReference type="EMBL" id="JAZHXI010000024">
    <property type="protein sequence ID" value="KAL2059976.1"/>
    <property type="molecule type" value="Genomic_DNA"/>
</dbReference>
<gene>
    <name evidence="1" type="ORF">VTL71DRAFT_9798</name>
</gene>
<evidence type="ECO:0000313" key="2">
    <source>
        <dbReference type="Proteomes" id="UP001595075"/>
    </source>
</evidence>
<sequence length="141" mass="15509">MPYCDSADFGPCPVPADSIAYWLLGRATSGSSTLHHLLLAPVPIPAPALPGVPTQLMLNTKTFMARNTGTSAHYRYVAEAARIFNRDNFQYNARTRVFTLVFVMAAYWEWFYGVVIPPTVSGAARPQGLHEYNAVGDSQNN</sequence>
<protein>
    <submittedName>
        <fullName evidence="1">Uncharacterized protein</fullName>
    </submittedName>
</protein>
<accession>A0ABR4BRW9</accession>
<organism evidence="1 2">
    <name type="scientific">Oculimacula yallundae</name>
    <dbReference type="NCBI Taxonomy" id="86028"/>
    <lineage>
        <taxon>Eukaryota</taxon>
        <taxon>Fungi</taxon>
        <taxon>Dikarya</taxon>
        <taxon>Ascomycota</taxon>
        <taxon>Pezizomycotina</taxon>
        <taxon>Leotiomycetes</taxon>
        <taxon>Helotiales</taxon>
        <taxon>Ploettnerulaceae</taxon>
        <taxon>Oculimacula</taxon>
    </lineage>
</organism>
<proteinExistence type="predicted"/>